<evidence type="ECO:0000313" key="2">
    <source>
        <dbReference type="EMBL" id="KAF2002243.1"/>
    </source>
</evidence>
<evidence type="ECO:0000313" key="3">
    <source>
        <dbReference type="Proteomes" id="UP000799779"/>
    </source>
</evidence>
<keyword evidence="1" id="KW-1133">Transmembrane helix</keyword>
<keyword evidence="3" id="KW-1185">Reference proteome</keyword>
<keyword evidence="1" id="KW-0812">Transmembrane</keyword>
<sequence>MGGVLDRTEPAMEGGRSASQAQYSSSILPRTCFWLSCFPSFASHPLFDFLLSTYSSANIILRLLTSFVLTPVITYSFYTYSRTHVMIYHLHLRWLGPYRGVTWLWLFLLFVGSTRLHPIPAHHTWDWTSRILRSGVALSTLGWTCWGWH</sequence>
<feature type="transmembrane region" description="Helical" evidence="1">
    <location>
        <begin position="101"/>
        <end position="119"/>
    </location>
</feature>
<organism evidence="2 3">
    <name type="scientific">Amniculicola lignicola CBS 123094</name>
    <dbReference type="NCBI Taxonomy" id="1392246"/>
    <lineage>
        <taxon>Eukaryota</taxon>
        <taxon>Fungi</taxon>
        <taxon>Dikarya</taxon>
        <taxon>Ascomycota</taxon>
        <taxon>Pezizomycotina</taxon>
        <taxon>Dothideomycetes</taxon>
        <taxon>Pleosporomycetidae</taxon>
        <taxon>Pleosporales</taxon>
        <taxon>Amniculicolaceae</taxon>
        <taxon>Amniculicola</taxon>
    </lineage>
</organism>
<proteinExistence type="predicted"/>
<dbReference type="Proteomes" id="UP000799779">
    <property type="component" value="Unassembled WGS sequence"/>
</dbReference>
<gene>
    <name evidence="2" type="ORF">P154DRAFT_143776</name>
</gene>
<dbReference type="EMBL" id="ML977578">
    <property type="protein sequence ID" value="KAF2002243.1"/>
    <property type="molecule type" value="Genomic_DNA"/>
</dbReference>
<keyword evidence="1" id="KW-0472">Membrane</keyword>
<evidence type="ECO:0000256" key="1">
    <source>
        <dbReference type="SAM" id="Phobius"/>
    </source>
</evidence>
<accession>A0A6A5WK75</accession>
<protein>
    <submittedName>
        <fullName evidence="2">Uncharacterized protein</fullName>
    </submittedName>
</protein>
<name>A0A6A5WK75_9PLEO</name>
<reference evidence="2" key="1">
    <citation type="journal article" date="2020" name="Stud. Mycol.">
        <title>101 Dothideomycetes genomes: a test case for predicting lifestyles and emergence of pathogens.</title>
        <authorList>
            <person name="Haridas S."/>
            <person name="Albert R."/>
            <person name="Binder M."/>
            <person name="Bloem J."/>
            <person name="Labutti K."/>
            <person name="Salamov A."/>
            <person name="Andreopoulos B."/>
            <person name="Baker S."/>
            <person name="Barry K."/>
            <person name="Bills G."/>
            <person name="Bluhm B."/>
            <person name="Cannon C."/>
            <person name="Castanera R."/>
            <person name="Culley D."/>
            <person name="Daum C."/>
            <person name="Ezra D."/>
            <person name="Gonzalez J."/>
            <person name="Henrissat B."/>
            <person name="Kuo A."/>
            <person name="Liang C."/>
            <person name="Lipzen A."/>
            <person name="Lutzoni F."/>
            <person name="Magnuson J."/>
            <person name="Mondo S."/>
            <person name="Nolan M."/>
            <person name="Ohm R."/>
            <person name="Pangilinan J."/>
            <person name="Park H.-J."/>
            <person name="Ramirez L."/>
            <person name="Alfaro M."/>
            <person name="Sun H."/>
            <person name="Tritt A."/>
            <person name="Yoshinaga Y."/>
            <person name="Zwiers L.-H."/>
            <person name="Turgeon B."/>
            <person name="Goodwin S."/>
            <person name="Spatafora J."/>
            <person name="Crous P."/>
            <person name="Grigoriev I."/>
        </authorList>
    </citation>
    <scope>NUCLEOTIDE SEQUENCE</scope>
    <source>
        <strain evidence="2">CBS 123094</strain>
    </source>
</reference>
<dbReference type="AlphaFoldDB" id="A0A6A5WK75"/>
<feature type="transmembrane region" description="Helical" evidence="1">
    <location>
        <begin position="59"/>
        <end position="80"/>
    </location>
</feature>